<keyword evidence="2" id="KW-0808">Transferase</keyword>
<evidence type="ECO:0000256" key="1">
    <source>
        <dbReference type="SAM" id="Phobius"/>
    </source>
</evidence>
<dbReference type="RefSeq" id="WP_119112949.1">
    <property type="nucleotide sequence ID" value="NZ_JBANBX010000066.1"/>
</dbReference>
<keyword evidence="3" id="KW-1185">Reference proteome</keyword>
<name>A0A398BB24_9BACI</name>
<reference evidence="2 3" key="1">
    <citation type="submission" date="2018-08" db="EMBL/GenBank/DDBJ databases">
        <title>Bacillus jemisoniae sp. nov., Bacillus chryseoplanitiae sp. nov., Bacillus resnikiae sp. nov., and Bacillus frankliniae sp. nov., isolated from Viking spacecraft and associated surfaces.</title>
        <authorList>
            <person name="Seuylemezian A."/>
            <person name="Vaishampayan P."/>
        </authorList>
    </citation>
    <scope>NUCLEOTIDE SEQUENCE [LARGE SCALE GENOMIC DNA]</scope>
    <source>
        <strain evidence="2 3">JJ-247</strain>
    </source>
</reference>
<dbReference type="GO" id="GO:0016746">
    <property type="term" value="F:acyltransferase activity"/>
    <property type="evidence" value="ECO:0007669"/>
    <property type="project" value="UniProtKB-KW"/>
</dbReference>
<evidence type="ECO:0000313" key="3">
    <source>
        <dbReference type="Proteomes" id="UP000265816"/>
    </source>
</evidence>
<evidence type="ECO:0000313" key="2">
    <source>
        <dbReference type="EMBL" id="RID84896.1"/>
    </source>
</evidence>
<gene>
    <name evidence="2" type="ORF">D1970_11145</name>
</gene>
<dbReference type="Proteomes" id="UP000265816">
    <property type="component" value="Unassembled WGS sequence"/>
</dbReference>
<keyword evidence="1" id="KW-0472">Membrane</keyword>
<sequence>MERKGLKIFTKISFFIAMATIIVLPISVYILSRTSNESVDSIIGVFALLAFLISLISIPFSIISMFSKENLAKRIFALIVNLLPISLIVYTLIMEFIDEFLRTAP</sequence>
<protein>
    <submittedName>
        <fullName evidence="2">2-acyl-glycerophospho-ethanolamine acyltransferase</fullName>
    </submittedName>
</protein>
<dbReference type="AlphaFoldDB" id="A0A398BB24"/>
<feature type="transmembrane region" description="Helical" evidence="1">
    <location>
        <begin position="42"/>
        <end position="63"/>
    </location>
</feature>
<feature type="transmembrane region" description="Helical" evidence="1">
    <location>
        <begin position="75"/>
        <end position="97"/>
    </location>
</feature>
<accession>A0A398BB24</accession>
<dbReference type="OrthoDB" id="2942374at2"/>
<keyword evidence="1" id="KW-1133">Transmembrane helix</keyword>
<keyword evidence="1" id="KW-0812">Transmembrane</keyword>
<keyword evidence="2" id="KW-0012">Acyltransferase</keyword>
<feature type="transmembrane region" description="Helical" evidence="1">
    <location>
        <begin position="12"/>
        <end position="30"/>
    </location>
</feature>
<proteinExistence type="predicted"/>
<organism evidence="2 3">
    <name type="scientific">Mesobacillus zeae</name>
    <dbReference type="NCBI Taxonomy" id="1917180"/>
    <lineage>
        <taxon>Bacteria</taxon>
        <taxon>Bacillati</taxon>
        <taxon>Bacillota</taxon>
        <taxon>Bacilli</taxon>
        <taxon>Bacillales</taxon>
        <taxon>Bacillaceae</taxon>
        <taxon>Mesobacillus</taxon>
    </lineage>
</organism>
<comment type="caution">
    <text evidence="2">The sequence shown here is derived from an EMBL/GenBank/DDBJ whole genome shotgun (WGS) entry which is preliminary data.</text>
</comment>
<dbReference type="EMBL" id="QWVT01000018">
    <property type="protein sequence ID" value="RID84896.1"/>
    <property type="molecule type" value="Genomic_DNA"/>
</dbReference>